<keyword evidence="8" id="KW-0378">Hydrolase</keyword>
<dbReference type="GO" id="GO:0005975">
    <property type="term" value="P:carbohydrate metabolic process"/>
    <property type="evidence" value="ECO:0007669"/>
    <property type="project" value="InterPro"/>
</dbReference>
<keyword evidence="6" id="KW-0963">Cytoplasm</keyword>
<dbReference type="CDD" id="cd07503">
    <property type="entry name" value="HAD_HisB-N"/>
    <property type="match status" value="1"/>
</dbReference>
<evidence type="ECO:0000256" key="3">
    <source>
        <dbReference type="ARBA" id="ARBA00004496"/>
    </source>
</evidence>
<evidence type="ECO:0000256" key="9">
    <source>
        <dbReference type="ARBA" id="ARBA00022833"/>
    </source>
</evidence>
<evidence type="ECO:0000256" key="8">
    <source>
        <dbReference type="ARBA" id="ARBA00022801"/>
    </source>
</evidence>
<dbReference type="InterPro" id="IPR006543">
    <property type="entry name" value="Histidinol-phos"/>
</dbReference>
<comment type="similarity">
    <text evidence="4">Belongs to the GmhB family.</text>
</comment>
<dbReference type="PIRSF" id="PIRSF004682">
    <property type="entry name" value="GmhB"/>
    <property type="match status" value="1"/>
</dbReference>
<dbReference type="InterPro" id="IPR023214">
    <property type="entry name" value="HAD_sf"/>
</dbReference>
<evidence type="ECO:0000256" key="7">
    <source>
        <dbReference type="ARBA" id="ARBA00022723"/>
    </source>
</evidence>
<reference evidence="13" key="1">
    <citation type="submission" date="2018-06" db="EMBL/GenBank/DDBJ databases">
        <authorList>
            <person name="Zhirakovskaya E."/>
        </authorList>
    </citation>
    <scope>NUCLEOTIDE SEQUENCE</scope>
</reference>
<evidence type="ECO:0000256" key="10">
    <source>
        <dbReference type="ARBA" id="ARBA00022842"/>
    </source>
</evidence>
<dbReference type="Gene3D" id="3.40.50.1000">
    <property type="entry name" value="HAD superfamily/HAD-like"/>
    <property type="match status" value="1"/>
</dbReference>
<dbReference type="AlphaFoldDB" id="A0A3B1B9U8"/>
<dbReference type="InterPro" id="IPR036412">
    <property type="entry name" value="HAD-like_sf"/>
</dbReference>
<name>A0A3B1B9U8_9ZZZZ</name>
<gene>
    <name evidence="13" type="ORF">MNBD_GAMMA25-466</name>
</gene>
<dbReference type="NCBIfam" id="TIGR01662">
    <property type="entry name" value="HAD-SF-IIIA"/>
    <property type="match status" value="1"/>
</dbReference>
<evidence type="ECO:0000256" key="2">
    <source>
        <dbReference type="ARBA" id="ARBA00001947"/>
    </source>
</evidence>
<dbReference type="PANTHER" id="PTHR42891:SF1">
    <property type="entry name" value="D-GLYCERO-BETA-D-MANNO-HEPTOSE-1,7-BISPHOSPHATE 7-PHOSPHATASE"/>
    <property type="match status" value="1"/>
</dbReference>
<proteinExistence type="inferred from homology"/>
<comment type="subunit">
    <text evidence="5">Monomer.</text>
</comment>
<evidence type="ECO:0000256" key="12">
    <source>
        <dbReference type="ARBA" id="ARBA00031828"/>
    </source>
</evidence>
<dbReference type="GO" id="GO:0046872">
    <property type="term" value="F:metal ion binding"/>
    <property type="evidence" value="ECO:0007669"/>
    <property type="project" value="UniProtKB-KW"/>
</dbReference>
<evidence type="ECO:0000256" key="11">
    <source>
        <dbReference type="ARBA" id="ARBA00023277"/>
    </source>
</evidence>
<comment type="subcellular location">
    <subcellularLocation>
        <location evidence="3">Cytoplasm</location>
    </subcellularLocation>
</comment>
<dbReference type="FunFam" id="3.40.50.1000:FF:000168">
    <property type="entry name" value="D,D-heptose 1,7-bisphosphate phosphatase"/>
    <property type="match status" value="1"/>
</dbReference>
<comment type="cofactor">
    <cofactor evidence="1">
        <name>Mg(2+)</name>
        <dbReference type="ChEBI" id="CHEBI:18420"/>
    </cofactor>
</comment>
<keyword evidence="7" id="KW-0479">Metal-binding</keyword>
<dbReference type="InterPro" id="IPR004446">
    <property type="entry name" value="Heptose_bisP_phosphatase"/>
</dbReference>
<dbReference type="GO" id="GO:0016791">
    <property type="term" value="F:phosphatase activity"/>
    <property type="evidence" value="ECO:0007669"/>
    <property type="project" value="InterPro"/>
</dbReference>
<dbReference type="EMBL" id="UOFY01000027">
    <property type="protein sequence ID" value="VAX08198.1"/>
    <property type="molecule type" value="Genomic_DNA"/>
</dbReference>
<evidence type="ECO:0000256" key="5">
    <source>
        <dbReference type="ARBA" id="ARBA00011245"/>
    </source>
</evidence>
<keyword evidence="9" id="KW-0862">Zinc</keyword>
<dbReference type="PANTHER" id="PTHR42891">
    <property type="entry name" value="D-GLYCERO-BETA-D-MANNO-HEPTOSE-1,7-BISPHOSPHATE 7-PHOSPHATASE"/>
    <property type="match status" value="1"/>
</dbReference>
<evidence type="ECO:0000313" key="13">
    <source>
        <dbReference type="EMBL" id="VAX08198.1"/>
    </source>
</evidence>
<dbReference type="SUPFAM" id="SSF56784">
    <property type="entry name" value="HAD-like"/>
    <property type="match status" value="1"/>
</dbReference>
<keyword evidence="10" id="KW-0460">Magnesium</keyword>
<dbReference type="GO" id="GO:0005737">
    <property type="term" value="C:cytoplasm"/>
    <property type="evidence" value="ECO:0007669"/>
    <property type="project" value="UniProtKB-SubCell"/>
</dbReference>
<evidence type="ECO:0000256" key="1">
    <source>
        <dbReference type="ARBA" id="ARBA00001946"/>
    </source>
</evidence>
<keyword evidence="11" id="KW-0119">Carbohydrate metabolism</keyword>
<accession>A0A3B1B9U8</accession>
<sequence>MKLVILDRDGVINKDSDDFIKSVDEFIPYADSLDAIARLNHAGYTVAIATNQSGIGRGYYNETTLAAMHEKLQALLAPLNGHIDLITYCPHHPDANCNCRKPKPGLLNQIANHFQTDLSEAILVGDSRRDLDAARAVGAKPILVKTGKGEGTLARGEGLENVPVYDHLLAFVEDLLVAKI</sequence>
<protein>
    <recommendedName>
        <fullName evidence="12">D,D-heptose 1,7-bisphosphate phosphatase</fullName>
    </recommendedName>
</protein>
<dbReference type="NCBIfam" id="TIGR01656">
    <property type="entry name" value="Histidinol-ppas"/>
    <property type="match status" value="1"/>
</dbReference>
<dbReference type="Pfam" id="PF13242">
    <property type="entry name" value="Hydrolase_like"/>
    <property type="match status" value="1"/>
</dbReference>
<dbReference type="InterPro" id="IPR006549">
    <property type="entry name" value="HAD-SF_hydro_IIIA"/>
</dbReference>
<dbReference type="NCBIfam" id="NF006506">
    <property type="entry name" value="PRK08942.1"/>
    <property type="match status" value="1"/>
</dbReference>
<comment type="cofactor">
    <cofactor evidence="2">
        <name>Zn(2+)</name>
        <dbReference type="ChEBI" id="CHEBI:29105"/>
    </cofactor>
</comment>
<evidence type="ECO:0000256" key="6">
    <source>
        <dbReference type="ARBA" id="ARBA00022490"/>
    </source>
</evidence>
<evidence type="ECO:0000256" key="4">
    <source>
        <dbReference type="ARBA" id="ARBA00005628"/>
    </source>
</evidence>
<organism evidence="13">
    <name type="scientific">hydrothermal vent metagenome</name>
    <dbReference type="NCBI Taxonomy" id="652676"/>
    <lineage>
        <taxon>unclassified sequences</taxon>
        <taxon>metagenomes</taxon>
        <taxon>ecological metagenomes</taxon>
    </lineage>
</organism>